<dbReference type="CDD" id="cd06561">
    <property type="entry name" value="AlkD_like"/>
    <property type="match status" value="1"/>
</dbReference>
<keyword evidence="2" id="KW-1185">Reference proteome</keyword>
<dbReference type="Gene3D" id="1.25.10.90">
    <property type="match status" value="1"/>
</dbReference>
<dbReference type="InterPro" id="IPR016024">
    <property type="entry name" value="ARM-type_fold"/>
</dbReference>
<protein>
    <submittedName>
        <fullName evidence="1">DNA alkylation repair protein</fullName>
    </submittedName>
</protein>
<organism evidence="1 2">
    <name type="scientific">Faecalicatena fissicatena</name>
    <dbReference type="NCBI Taxonomy" id="290055"/>
    <lineage>
        <taxon>Bacteria</taxon>
        <taxon>Bacillati</taxon>
        <taxon>Bacillota</taxon>
        <taxon>Clostridia</taxon>
        <taxon>Lachnospirales</taxon>
        <taxon>Lachnospiraceae</taxon>
        <taxon>Faecalicatena</taxon>
    </lineage>
</organism>
<sequence>MESREKMRKYLESLGEPSYLRFASSLIPELPVERFLGIRLPLLRKIARRIAADRWEEWLSRAGQDSFEEVMLQGMVIGYGLDNMERRAGGARRLRGQEEHGREERGQEELLGEARRLICWFLPRIDNWSVCDSFCSTLKIAGRHRAQLWPFVTGCLRSGEEYTARFGAVMLLDYYVDREYLGEALAELEQVDQDSYYVKMAVAWALSMFYLEFPKETEAFLEACRLDDFTYNKTLQKICESRRADREMKERVRAMRRGKLIKND</sequence>
<dbReference type="Pfam" id="PF08713">
    <property type="entry name" value="DNA_alkylation"/>
    <property type="match status" value="1"/>
</dbReference>
<evidence type="ECO:0000313" key="1">
    <source>
        <dbReference type="EMBL" id="MBM6737474.1"/>
    </source>
</evidence>
<dbReference type="PANTHER" id="PTHR34070:SF1">
    <property type="entry name" value="DNA ALKYLATION REPAIR PROTEIN"/>
    <property type="match status" value="1"/>
</dbReference>
<dbReference type="SUPFAM" id="SSF48371">
    <property type="entry name" value="ARM repeat"/>
    <property type="match status" value="1"/>
</dbReference>
<proteinExistence type="predicted"/>
<dbReference type="EMBL" id="JACLYY010000004">
    <property type="protein sequence ID" value="MBM6737474.1"/>
    <property type="molecule type" value="Genomic_DNA"/>
</dbReference>
<accession>A0ABS2E784</accession>
<reference evidence="1 2" key="1">
    <citation type="journal article" date="2021" name="Sci. Rep.">
        <title>The distribution of antibiotic resistance genes in chicken gut microbiota commensals.</title>
        <authorList>
            <person name="Juricova H."/>
            <person name="Matiasovicova J."/>
            <person name="Kubasova T."/>
            <person name="Cejkova D."/>
            <person name="Rychlik I."/>
        </authorList>
    </citation>
    <scope>NUCLEOTIDE SEQUENCE [LARGE SCALE GENOMIC DNA]</scope>
    <source>
        <strain evidence="1 2">An773</strain>
    </source>
</reference>
<dbReference type="Proteomes" id="UP000716906">
    <property type="component" value="Unassembled WGS sequence"/>
</dbReference>
<dbReference type="PANTHER" id="PTHR34070">
    <property type="entry name" value="ARMADILLO-TYPE FOLD"/>
    <property type="match status" value="1"/>
</dbReference>
<name>A0ABS2E784_9FIRM</name>
<comment type="caution">
    <text evidence="1">The sequence shown here is derived from an EMBL/GenBank/DDBJ whole genome shotgun (WGS) entry which is preliminary data.</text>
</comment>
<dbReference type="InterPro" id="IPR014825">
    <property type="entry name" value="DNA_alkylation"/>
</dbReference>
<evidence type="ECO:0000313" key="2">
    <source>
        <dbReference type="Proteomes" id="UP000716906"/>
    </source>
</evidence>
<gene>
    <name evidence="1" type="ORF">H7U36_05045</name>
</gene>